<protein>
    <submittedName>
        <fullName evidence="2">Uncharacterized protein</fullName>
    </submittedName>
</protein>
<keyword evidence="1" id="KW-0812">Transmembrane</keyword>
<sequence>MPFCALRNIKAATSLEEVQSAAKPWFLTRAVLLCVVVGVNIWSITNLNQTKTDLKKENVTIPTWVYSLEVIDYTTLVIAAIGVPICAYLAFRLGKKVMVLLMIDFALKSATSFASLIISWSNLPFSEYSGLIIPSLVFGILYLIFLLVLMQIYRAYCKIETQVINGKFSQV</sequence>
<proteinExistence type="predicted"/>
<keyword evidence="1" id="KW-0472">Membrane</keyword>
<feature type="transmembrane region" description="Helical" evidence="1">
    <location>
        <begin position="98"/>
        <end position="120"/>
    </location>
</feature>
<organism evidence="2">
    <name type="scientific">Mucochytrium quahogii</name>
    <dbReference type="NCBI Taxonomy" id="96639"/>
    <lineage>
        <taxon>Eukaryota</taxon>
        <taxon>Sar</taxon>
        <taxon>Stramenopiles</taxon>
        <taxon>Bigyra</taxon>
        <taxon>Labyrinthulomycetes</taxon>
        <taxon>Thraustochytrida</taxon>
        <taxon>Thraustochytriidae</taxon>
        <taxon>Mucochytrium</taxon>
    </lineage>
</organism>
<name>A0A7S2WCS6_9STRA</name>
<gene>
    <name evidence="2" type="ORF">QSP1433_LOCUS6448</name>
</gene>
<dbReference type="EMBL" id="HBHK01010340">
    <property type="protein sequence ID" value="CAD9679178.1"/>
    <property type="molecule type" value="Transcribed_RNA"/>
</dbReference>
<feature type="transmembrane region" description="Helical" evidence="1">
    <location>
        <begin position="26"/>
        <end position="44"/>
    </location>
</feature>
<evidence type="ECO:0000313" key="2">
    <source>
        <dbReference type="EMBL" id="CAD9679178.1"/>
    </source>
</evidence>
<feature type="transmembrane region" description="Helical" evidence="1">
    <location>
        <begin position="132"/>
        <end position="153"/>
    </location>
</feature>
<keyword evidence="1" id="KW-1133">Transmembrane helix</keyword>
<accession>A0A7S2WCS6</accession>
<feature type="transmembrane region" description="Helical" evidence="1">
    <location>
        <begin position="64"/>
        <end position="91"/>
    </location>
</feature>
<dbReference type="AlphaFoldDB" id="A0A7S2WCS6"/>
<evidence type="ECO:0000256" key="1">
    <source>
        <dbReference type="SAM" id="Phobius"/>
    </source>
</evidence>
<reference evidence="2" key="1">
    <citation type="submission" date="2021-01" db="EMBL/GenBank/DDBJ databases">
        <authorList>
            <person name="Corre E."/>
            <person name="Pelletier E."/>
            <person name="Niang G."/>
            <person name="Scheremetjew M."/>
            <person name="Finn R."/>
            <person name="Kale V."/>
            <person name="Holt S."/>
            <person name="Cochrane G."/>
            <person name="Meng A."/>
            <person name="Brown T."/>
            <person name="Cohen L."/>
        </authorList>
    </citation>
    <scope>NUCLEOTIDE SEQUENCE</scope>
    <source>
        <strain evidence="2">NY070348D</strain>
    </source>
</reference>